<dbReference type="GO" id="GO:0006886">
    <property type="term" value="P:intracellular protein transport"/>
    <property type="evidence" value="ECO:0007669"/>
    <property type="project" value="InterPro"/>
</dbReference>
<reference evidence="1" key="1">
    <citation type="submission" date="2021-01" db="EMBL/GenBank/DDBJ databases">
        <authorList>
            <consortium name="Genoscope - CEA"/>
            <person name="William W."/>
        </authorList>
    </citation>
    <scope>NUCLEOTIDE SEQUENCE</scope>
</reference>
<dbReference type="PANTHER" id="PTHR12233">
    <property type="entry name" value="VACUOLAR PROTEIN SORTING 26 RELATED"/>
    <property type="match status" value="1"/>
</dbReference>
<proteinExistence type="predicted"/>
<protein>
    <submittedName>
        <fullName evidence="1">Uncharacterized protein</fullName>
    </submittedName>
</protein>
<dbReference type="EMBL" id="CAJJDM010000062">
    <property type="protein sequence ID" value="CAD8079272.1"/>
    <property type="molecule type" value="Genomic_DNA"/>
</dbReference>
<comment type="caution">
    <text evidence="1">The sequence shown here is derived from an EMBL/GenBank/DDBJ whole genome shotgun (WGS) entry which is preliminary data.</text>
</comment>
<keyword evidence="2" id="KW-1185">Reference proteome</keyword>
<dbReference type="InterPro" id="IPR028934">
    <property type="entry name" value="Vps26-related"/>
</dbReference>
<name>A0A8S1MJY4_PARPR</name>
<dbReference type="Pfam" id="PF03643">
    <property type="entry name" value="Vps26"/>
    <property type="match status" value="1"/>
</dbReference>
<dbReference type="AlphaFoldDB" id="A0A8S1MJY4"/>
<gene>
    <name evidence="1" type="ORF">PPRIM_AZ9-3.1.T0610236</name>
</gene>
<dbReference type="Proteomes" id="UP000688137">
    <property type="component" value="Unassembled WGS sequence"/>
</dbReference>
<evidence type="ECO:0000313" key="1">
    <source>
        <dbReference type="EMBL" id="CAD8079272.1"/>
    </source>
</evidence>
<evidence type="ECO:0000313" key="2">
    <source>
        <dbReference type="Proteomes" id="UP000688137"/>
    </source>
</evidence>
<sequence length="88" mass="10705">MNRNYGQVEFAVQIMEQEQEDQPQSFFKLEVGIEDCLHLDFEHFKSRYNLMDVVTGNVNFYLVQIKIKYIELTVIRKRVDWIRYKLVN</sequence>
<accession>A0A8S1MJY4</accession>
<organism evidence="1 2">
    <name type="scientific">Paramecium primaurelia</name>
    <dbReference type="NCBI Taxonomy" id="5886"/>
    <lineage>
        <taxon>Eukaryota</taxon>
        <taxon>Sar</taxon>
        <taxon>Alveolata</taxon>
        <taxon>Ciliophora</taxon>
        <taxon>Intramacronucleata</taxon>
        <taxon>Oligohymenophorea</taxon>
        <taxon>Peniculida</taxon>
        <taxon>Parameciidae</taxon>
        <taxon>Paramecium</taxon>
    </lineage>
</organism>